<dbReference type="GO" id="GO:0030001">
    <property type="term" value="P:metal ion transport"/>
    <property type="evidence" value="ECO:0007669"/>
    <property type="project" value="InterPro"/>
</dbReference>
<evidence type="ECO:0000256" key="6">
    <source>
        <dbReference type="SAM" id="SignalP"/>
    </source>
</evidence>
<accession>A0A4V3RL68</accession>
<dbReference type="OrthoDB" id="9810636at2"/>
<dbReference type="EMBL" id="SRYR01000002">
    <property type="protein sequence ID" value="TGY42580.1"/>
    <property type="molecule type" value="Genomic_DNA"/>
</dbReference>
<comment type="caution">
    <text evidence="7">The sequence shown here is derived from an EMBL/GenBank/DDBJ whole genome shotgun (WGS) entry which is preliminary data.</text>
</comment>
<evidence type="ECO:0000256" key="2">
    <source>
        <dbReference type="ARBA" id="ARBA00022448"/>
    </source>
</evidence>
<dbReference type="GO" id="GO:0046872">
    <property type="term" value="F:metal ion binding"/>
    <property type="evidence" value="ECO:0007669"/>
    <property type="project" value="InterPro"/>
</dbReference>
<dbReference type="Proteomes" id="UP000306888">
    <property type="component" value="Unassembled WGS sequence"/>
</dbReference>
<dbReference type="InterPro" id="IPR006127">
    <property type="entry name" value="ZnuA-like"/>
</dbReference>
<dbReference type="PROSITE" id="PS51257">
    <property type="entry name" value="PROKAR_LIPOPROTEIN"/>
    <property type="match status" value="1"/>
</dbReference>
<sequence length="314" mass="35386">MKKKIISLGFILVLLFSLSACESKDLEKNDGERLRVGVTINPLKDFAEAIGGDKVEVFSIIPDGSDAHSFDPKPKDLKDLINTDMFLYNGLEMEEWIDSVLGTIEGKDIKIVETSKNIDAMNISEEDDHSHEDMDEESSEEHNHGGKDPHVWLSLIDAIKQAENIKDAFVEVDPDNKNYYEDNFEKLKKEFTDLNSEYVNKFNTLTNKDFVTGHAAFGYLCRDFGLTQKSIADVFGEGELTPKNLEALINYSKTNNVKTIFSEATASEKEAETLAKEVGAKVVKIYSLETKEDNMSYLEGMKYNLETIYSNLSN</sequence>
<feature type="signal peptide" evidence="6">
    <location>
        <begin position="1"/>
        <end position="22"/>
    </location>
</feature>
<dbReference type="GO" id="GO:0007155">
    <property type="term" value="P:cell adhesion"/>
    <property type="evidence" value="ECO:0007669"/>
    <property type="project" value="InterPro"/>
</dbReference>
<keyword evidence="2 4" id="KW-0813">Transport</keyword>
<evidence type="ECO:0000256" key="3">
    <source>
        <dbReference type="ARBA" id="ARBA00022729"/>
    </source>
</evidence>
<evidence type="ECO:0000313" key="7">
    <source>
        <dbReference type="EMBL" id="TGY42580.1"/>
    </source>
</evidence>
<organism evidence="7 8">
    <name type="scientific">Clostridium sartagoforme</name>
    <dbReference type="NCBI Taxonomy" id="84031"/>
    <lineage>
        <taxon>Bacteria</taxon>
        <taxon>Bacillati</taxon>
        <taxon>Bacillota</taxon>
        <taxon>Clostridia</taxon>
        <taxon>Eubacteriales</taxon>
        <taxon>Clostridiaceae</taxon>
        <taxon>Clostridium</taxon>
    </lineage>
</organism>
<feature type="region of interest" description="Disordered" evidence="5">
    <location>
        <begin position="120"/>
        <end position="147"/>
    </location>
</feature>
<keyword evidence="8" id="KW-1185">Reference proteome</keyword>
<evidence type="ECO:0000256" key="1">
    <source>
        <dbReference type="ARBA" id="ARBA00011028"/>
    </source>
</evidence>
<dbReference type="InterPro" id="IPR006129">
    <property type="entry name" value="AdhesinB"/>
</dbReference>
<dbReference type="PANTHER" id="PTHR42953:SF3">
    <property type="entry name" value="HIGH-AFFINITY ZINC UPTAKE SYSTEM PROTEIN ZNUA"/>
    <property type="match status" value="1"/>
</dbReference>
<protein>
    <submittedName>
        <fullName evidence="7">ABC transporter substrate-binding protein</fullName>
    </submittedName>
</protein>
<dbReference type="AlphaFoldDB" id="A0A4V3RL68"/>
<evidence type="ECO:0000256" key="4">
    <source>
        <dbReference type="RuleBase" id="RU003512"/>
    </source>
</evidence>
<dbReference type="InterPro" id="IPR006128">
    <property type="entry name" value="Lipoprotein_PsaA-like"/>
</dbReference>
<reference evidence="7 8" key="1">
    <citation type="submission" date="2019-04" db="EMBL/GenBank/DDBJ databases">
        <title>Microbes associate with the intestines of laboratory mice.</title>
        <authorList>
            <person name="Navarre W."/>
            <person name="Wong E."/>
            <person name="Huang K."/>
            <person name="Tropini C."/>
            <person name="Ng K."/>
            <person name="Yu B."/>
        </authorList>
    </citation>
    <scope>NUCLEOTIDE SEQUENCE [LARGE SCALE GENOMIC DNA]</scope>
    <source>
        <strain evidence="7 8">NM50_B9-20</strain>
    </source>
</reference>
<dbReference type="PRINTS" id="PR00690">
    <property type="entry name" value="ADHESNFAMILY"/>
</dbReference>
<dbReference type="Pfam" id="PF01297">
    <property type="entry name" value="ZnuA"/>
    <property type="match status" value="1"/>
</dbReference>
<dbReference type="PANTHER" id="PTHR42953">
    <property type="entry name" value="HIGH-AFFINITY ZINC UPTAKE SYSTEM PROTEIN ZNUA-RELATED"/>
    <property type="match status" value="1"/>
</dbReference>
<keyword evidence="3 6" id="KW-0732">Signal</keyword>
<dbReference type="Gene3D" id="3.40.50.1980">
    <property type="entry name" value="Nitrogenase molybdenum iron protein domain"/>
    <property type="match status" value="2"/>
</dbReference>
<proteinExistence type="inferred from homology"/>
<gene>
    <name evidence="7" type="ORF">E5347_07130</name>
</gene>
<evidence type="ECO:0000313" key="8">
    <source>
        <dbReference type="Proteomes" id="UP000306888"/>
    </source>
</evidence>
<dbReference type="RefSeq" id="WP_136005924.1">
    <property type="nucleotide sequence ID" value="NZ_SRYR01000002.1"/>
</dbReference>
<dbReference type="SUPFAM" id="SSF53807">
    <property type="entry name" value="Helical backbone' metal receptor"/>
    <property type="match status" value="1"/>
</dbReference>
<dbReference type="PRINTS" id="PR00691">
    <property type="entry name" value="ADHESINB"/>
</dbReference>
<feature type="chain" id="PRO_5038357165" evidence="6">
    <location>
        <begin position="23"/>
        <end position="314"/>
    </location>
</feature>
<dbReference type="InterPro" id="IPR050492">
    <property type="entry name" value="Bact_metal-bind_prot9"/>
</dbReference>
<comment type="similarity">
    <text evidence="1 4">Belongs to the bacterial solute-binding protein 9 family.</text>
</comment>
<name>A0A4V3RL68_9CLOT</name>
<evidence type="ECO:0000256" key="5">
    <source>
        <dbReference type="SAM" id="MobiDB-lite"/>
    </source>
</evidence>